<name>A0A2P2NBZ4_RHIMU</name>
<sequence length="42" mass="5106">MVQMTRKLWTSCVEWTTKNCFHINFVLSWNIMRLKLHLLLVA</sequence>
<evidence type="ECO:0000313" key="1">
    <source>
        <dbReference type="EMBL" id="MBX39987.1"/>
    </source>
</evidence>
<dbReference type="AlphaFoldDB" id="A0A2P2NBZ4"/>
<protein>
    <submittedName>
        <fullName evidence="1">Uncharacterized protein</fullName>
    </submittedName>
</protein>
<organism evidence="1">
    <name type="scientific">Rhizophora mucronata</name>
    <name type="common">Asiatic mangrove</name>
    <dbReference type="NCBI Taxonomy" id="61149"/>
    <lineage>
        <taxon>Eukaryota</taxon>
        <taxon>Viridiplantae</taxon>
        <taxon>Streptophyta</taxon>
        <taxon>Embryophyta</taxon>
        <taxon>Tracheophyta</taxon>
        <taxon>Spermatophyta</taxon>
        <taxon>Magnoliopsida</taxon>
        <taxon>eudicotyledons</taxon>
        <taxon>Gunneridae</taxon>
        <taxon>Pentapetalae</taxon>
        <taxon>rosids</taxon>
        <taxon>fabids</taxon>
        <taxon>Malpighiales</taxon>
        <taxon>Rhizophoraceae</taxon>
        <taxon>Rhizophora</taxon>
    </lineage>
</organism>
<dbReference type="EMBL" id="GGEC01059503">
    <property type="protein sequence ID" value="MBX39987.1"/>
    <property type="molecule type" value="Transcribed_RNA"/>
</dbReference>
<accession>A0A2P2NBZ4</accession>
<proteinExistence type="predicted"/>
<reference evidence="1" key="1">
    <citation type="submission" date="2018-02" db="EMBL/GenBank/DDBJ databases">
        <title>Rhizophora mucronata_Transcriptome.</title>
        <authorList>
            <person name="Meera S.P."/>
            <person name="Sreeshan A."/>
            <person name="Augustine A."/>
        </authorList>
    </citation>
    <scope>NUCLEOTIDE SEQUENCE</scope>
    <source>
        <tissue evidence="1">Leaf</tissue>
    </source>
</reference>